<dbReference type="Proteomes" id="UP000315648">
    <property type="component" value="Unassembled WGS sequence"/>
</dbReference>
<name>A0A556QQV4_9BACT</name>
<dbReference type="InterPro" id="IPR005898">
    <property type="entry name" value="Cyc_pep_transpt_SyrD/YojI"/>
</dbReference>
<dbReference type="PANTHER" id="PTHR24221:SF654">
    <property type="entry name" value="ATP-BINDING CASSETTE SUB-FAMILY B MEMBER 6"/>
    <property type="match status" value="1"/>
</dbReference>
<keyword evidence="3" id="KW-0547">Nucleotide-binding</keyword>
<dbReference type="NCBIfam" id="TIGR01194">
    <property type="entry name" value="cyc_pep_trnsptr"/>
    <property type="match status" value="1"/>
</dbReference>
<dbReference type="GO" id="GO:0005524">
    <property type="term" value="F:ATP binding"/>
    <property type="evidence" value="ECO:0007669"/>
    <property type="project" value="UniProtKB-KW"/>
</dbReference>
<dbReference type="GO" id="GO:0005886">
    <property type="term" value="C:plasma membrane"/>
    <property type="evidence" value="ECO:0007669"/>
    <property type="project" value="UniProtKB-SubCell"/>
</dbReference>
<dbReference type="InterPro" id="IPR027417">
    <property type="entry name" value="P-loop_NTPase"/>
</dbReference>
<dbReference type="OrthoDB" id="9797709at2"/>
<feature type="transmembrane region" description="Helical" evidence="7">
    <location>
        <begin position="240"/>
        <end position="259"/>
    </location>
</feature>
<evidence type="ECO:0000256" key="1">
    <source>
        <dbReference type="ARBA" id="ARBA00004651"/>
    </source>
</evidence>
<keyword evidence="11" id="KW-1185">Reference proteome</keyword>
<organism evidence="10 11">
    <name type="scientific">Rariglobus hedericola</name>
    <dbReference type="NCBI Taxonomy" id="2597822"/>
    <lineage>
        <taxon>Bacteria</taxon>
        <taxon>Pseudomonadati</taxon>
        <taxon>Verrucomicrobiota</taxon>
        <taxon>Opitutia</taxon>
        <taxon>Opitutales</taxon>
        <taxon>Opitutaceae</taxon>
        <taxon>Rariglobus</taxon>
    </lineage>
</organism>
<feature type="transmembrane region" description="Helical" evidence="7">
    <location>
        <begin position="124"/>
        <end position="142"/>
    </location>
</feature>
<evidence type="ECO:0000256" key="2">
    <source>
        <dbReference type="ARBA" id="ARBA00022692"/>
    </source>
</evidence>
<dbReference type="SUPFAM" id="SSF90123">
    <property type="entry name" value="ABC transporter transmembrane region"/>
    <property type="match status" value="1"/>
</dbReference>
<dbReference type="Gene3D" id="3.40.50.300">
    <property type="entry name" value="P-loop containing nucleotide triphosphate hydrolases"/>
    <property type="match status" value="1"/>
</dbReference>
<dbReference type="EMBL" id="VMBG01000001">
    <property type="protein sequence ID" value="TSJ79012.1"/>
    <property type="molecule type" value="Genomic_DNA"/>
</dbReference>
<sequence>MRVLLLLLRTSRWDAITGILAGAATGLATSGFAWILQAVIARRGENWHLYAVAFAGCWLVYGAGAVLADNRLTRVAQRAVRELRLSVSRRILAVPLPVLEREQNRIFPVLVEDIAAISRAAERLPTVISGLVTVIGCFVLLTVVSWQLAVACLVLVALALGGYVLPLHRFQKHLARWRADWDGISTLLDAIVRGHKELLQDDRKRSVFFDRHLEPVCRRQEVELTRANTWETLVKRWGELLLLLGVGLLLFTLPLHGWATHEQFGRFLFIALFMLAPLSNLVGFSTYLSRVALAMDRAEQIGIVLGQDDPASATPPAHRTDTPTPNPAAIQFGLREVSYRHSRDDAAPFDLGPVSLTFDRAEVVFVCGGNGSGKTTLLKLICGLYPPSHGELVSAGRTVDDAALAGHRRRFGVIFADFFLFSSLLGYEDAPAAAAQKLLKDVHLEKLVSIGADGAFSTTKLSQGQRKRLALVATLLEDKPVYVFDEWAADQDPEFRRWFYEHILPGLRARGKLVIAITHDDAFYPTADRIVRLSEGRIVSDTRQTAVS</sequence>
<dbReference type="PANTHER" id="PTHR24221">
    <property type="entry name" value="ATP-BINDING CASSETTE SUB-FAMILY B"/>
    <property type="match status" value="1"/>
</dbReference>
<dbReference type="AlphaFoldDB" id="A0A556QQV4"/>
<feature type="domain" description="ABC transmembrane type-1" evidence="9">
    <location>
        <begin position="16"/>
        <end position="290"/>
    </location>
</feature>
<comment type="subcellular location">
    <subcellularLocation>
        <location evidence="1">Cell membrane</location>
        <topology evidence="1">Multi-pass membrane protein</topology>
    </subcellularLocation>
</comment>
<keyword evidence="5 7" id="KW-1133">Transmembrane helix</keyword>
<evidence type="ECO:0000256" key="6">
    <source>
        <dbReference type="ARBA" id="ARBA00023136"/>
    </source>
</evidence>
<dbReference type="GO" id="GO:0015833">
    <property type="term" value="P:peptide transport"/>
    <property type="evidence" value="ECO:0007669"/>
    <property type="project" value="InterPro"/>
</dbReference>
<dbReference type="PROSITE" id="PS50893">
    <property type="entry name" value="ABC_TRANSPORTER_2"/>
    <property type="match status" value="1"/>
</dbReference>
<dbReference type="Pfam" id="PF00664">
    <property type="entry name" value="ABC_membrane"/>
    <property type="match status" value="1"/>
</dbReference>
<protein>
    <submittedName>
        <fullName evidence="10">Cyclic peptide export ABC transporter</fullName>
    </submittedName>
</protein>
<dbReference type="SMART" id="SM00382">
    <property type="entry name" value="AAA"/>
    <property type="match status" value="1"/>
</dbReference>
<feature type="domain" description="ABC transporter" evidence="8">
    <location>
        <begin position="334"/>
        <end position="547"/>
    </location>
</feature>
<dbReference type="InterPro" id="IPR003439">
    <property type="entry name" value="ABC_transporter-like_ATP-bd"/>
</dbReference>
<reference evidence="10 11" key="1">
    <citation type="submission" date="2019-07" db="EMBL/GenBank/DDBJ databases">
        <title>Description of 53C-WASEF.</title>
        <authorList>
            <person name="Pitt A."/>
            <person name="Hahn M.W."/>
        </authorList>
    </citation>
    <scope>NUCLEOTIDE SEQUENCE [LARGE SCALE GENOMIC DNA]</scope>
    <source>
        <strain evidence="10 11">53C-WASEF</strain>
    </source>
</reference>
<feature type="transmembrane region" description="Helical" evidence="7">
    <location>
        <begin position="12"/>
        <end position="35"/>
    </location>
</feature>
<dbReference type="GO" id="GO:0140359">
    <property type="term" value="F:ABC-type transporter activity"/>
    <property type="evidence" value="ECO:0007669"/>
    <property type="project" value="InterPro"/>
</dbReference>
<dbReference type="InterPro" id="IPR017871">
    <property type="entry name" value="ABC_transporter-like_CS"/>
</dbReference>
<feature type="transmembrane region" description="Helical" evidence="7">
    <location>
        <begin position="47"/>
        <end position="68"/>
    </location>
</feature>
<evidence type="ECO:0000256" key="4">
    <source>
        <dbReference type="ARBA" id="ARBA00022840"/>
    </source>
</evidence>
<dbReference type="GO" id="GO:1904680">
    <property type="term" value="F:peptide transmembrane transporter activity"/>
    <property type="evidence" value="ECO:0007669"/>
    <property type="project" value="InterPro"/>
</dbReference>
<dbReference type="InterPro" id="IPR011527">
    <property type="entry name" value="ABC1_TM_dom"/>
</dbReference>
<evidence type="ECO:0000313" key="11">
    <source>
        <dbReference type="Proteomes" id="UP000315648"/>
    </source>
</evidence>
<dbReference type="SUPFAM" id="SSF52540">
    <property type="entry name" value="P-loop containing nucleoside triphosphate hydrolases"/>
    <property type="match status" value="1"/>
</dbReference>
<evidence type="ECO:0000256" key="3">
    <source>
        <dbReference type="ARBA" id="ARBA00022741"/>
    </source>
</evidence>
<gene>
    <name evidence="10" type="ORF">FPL22_06850</name>
</gene>
<dbReference type="InterPro" id="IPR036640">
    <property type="entry name" value="ABC1_TM_sf"/>
</dbReference>
<keyword evidence="4" id="KW-0067">ATP-binding</keyword>
<dbReference type="PROSITE" id="PS00211">
    <property type="entry name" value="ABC_TRANSPORTER_1"/>
    <property type="match status" value="1"/>
</dbReference>
<evidence type="ECO:0000259" key="9">
    <source>
        <dbReference type="PROSITE" id="PS50929"/>
    </source>
</evidence>
<dbReference type="InterPro" id="IPR039421">
    <property type="entry name" value="Type_1_exporter"/>
</dbReference>
<keyword evidence="6 7" id="KW-0472">Membrane</keyword>
<keyword evidence="2 7" id="KW-0812">Transmembrane</keyword>
<feature type="transmembrane region" description="Helical" evidence="7">
    <location>
        <begin position="265"/>
        <end position="288"/>
    </location>
</feature>
<proteinExistence type="predicted"/>
<dbReference type="Gene3D" id="1.20.1560.10">
    <property type="entry name" value="ABC transporter type 1, transmembrane domain"/>
    <property type="match status" value="1"/>
</dbReference>
<comment type="caution">
    <text evidence="10">The sequence shown here is derived from an EMBL/GenBank/DDBJ whole genome shotgun (WGS) entry which is preliminary data.</text>
</comment>
<dbReference type="InterPro" id="IPR003593">
    <property type="entry name" value="AAA+_ATPase"/>
</dbReference>
<dbReference type="PROSITE" id="PS50929">
    <property type="entry name" value="ABC_TM1F"/>
    <property type="match status" value="1"/>
</dbReference>
<dbReference type="GO" id="GO:0034040">
    <property type="term" value="F:ATPase-coupled lipid transmembrane transporter activity"/>
    <property type="evidence" value="ECO:0007669"/>
    <property type="project" value="TreeGrafter"/>
</dbReference>
<dbReference type="Pfam" id="PF00005">
    <property type="entry name" value="ABC_tran"/>
    <property type="match status" value="1"/>
</dbReference>
<dbReference type="GO" id="GO:0016887">
    <property type="term" value="F:ATP hydrolysis activity"/>
    <property type="evidence" value="ECO:0007669"/>
    <property type="project" value="InterPro"/>
</dbReference>
<evidence type="ECO:0000256" key="7">
    <source>
        <dbReference type="SAM" id="Phobius"/>
    </source>
</evidence>
<accession>A0A556QQV4</accession>
<evidence type="ECO:0000256" key="5">
    <source>
        <dbReference type="ARBA" id="ARBA00022989"/>
    </source>
</evidence>
<evidence type="ECO:0000313" key="10">
    <source>
        <dbReference type="EMBL" id="TSJ79012.1"/>
    </source>
</evidence>
<feature type="transmembrane region" description="Helical" evidence="7">
    <location>
        <begin position="148"/>
        <end position="168"/>
    </location>
</feature>
<dbReference type="RefSeq" id="WP_144229355.1">
    <property type="nucleotide sequence ID" value="NZ_CBCRVV010000005.1"/>
</dbReference>
<evidence type="ECO:0000259" key="8">
    <source>
        <dbReference type="PROSITE" id="PS50893"/>
    </source>
</evidence>